<sequence>MRVIDGKVEGRELTKKFLEEVMLIPNGEKVNMCIQCGTCSASCPTGYAMDFTPRQIVAALRANIIHEVLVSNSVWLCASCYACTVRCPAGIPWTDIMYQLKRLGEDEGIIPRVKKGHELATAFNSIIDKYGLSAEFLLMLKFYFRTGIFKALGQLGFATKMLTKGRLDLGAHKIKGIKGLQKMMAVMEERK</sequence>
<dbReference type="GO" id="GO:0046872">
    <property type="term" value="F:metal ion binding"/>
    <property type="evidence" value="ECO:0007669"/>
    <property type="project" value="UniProtKB-KW"/>
</dbReference>
<dbReference type="STRING" id="1817816.A2Y64_07305"/>
<dbReference type="AlphaFoldDB" id="A0A1F5F2Q0"/>
<keyword evidence="1" id="KW-0479">Metal-binding</keyword>
<dbReference type="PROSITE" id="PS00198">
    <property type="entry name" value="4FE4S_FER_1"/>
    <property type="match status" value="2"/>
</dbReference>
<keyword evidence="3" id="KW-0411">Iron-sulfur</keyword>
<dbReference type="GO" id="GO:0051536">
    <property type="term" value="F:iron-sulfur cluster binding"/>
    <property type="evidence" value="ECO:0007669"/>
    <property type="project" value="UniProtKB-KW"/>
</dbReference>
<dbReference type="Proteomes" id="UP000177187">
    <property type="component" value="Unassembled WGS sequence"/>
</dbReference>
<comment type="caution">
    <text evidence="5">The sequence shown here is derived from an EMBL/GenBank/DDBJ whole genome shotgun (WGS) entry which is preliminary data.</text>
</comment>
<dbReference type="PANTHER" id="PTHR43255">
    <property type="entry name" value="IRON-SULFUR-BINDING OXIDOREDUCTASE FADF-RELATED-RELATED"/>
    <property type="match status" value="1"/>
</dbReference>
<reference evidence="5 6" key="1">
    <citation type="journal article" date="2016" name="Nat. Commun.">
        <title>Thousands of microbial genomes shed light on interconnected biogeochemical processes in an aquifer system.</title>
        <authorList>
            <person name="Anantharaman K."/>
            <person name="Brown C.T."/>
            <person name="Hug L.A."/>
            <person name="Sharon I."/>
            <person name="Castelle C.J."/>
            <person name="Probst A.J."/>
            <person name="Thomas B.C."/>
            <person name="Singh A."/>
            <person name="Wilkins M.J."/>
            <person name="Karaoz U."/>
            <person name="Brodie E.L."/>
            <person name="Williams K.H."/>
            <person name="Hubbard S.S."/>
            <person name="Banfield J.F."/>
        </authorList>
    </citation>
    <scope>NUCLEOTIDE SEQUENCE [LARGE SCALE GENOMIC DNA]</scope>
</reference>
<organism evidence="5 6">
    <name type="scientific">Candidatus Coatesbacteria bacterium RBG_13_66_14</name>
    <dbReference type="NCBI Taxonomy" id="1817816"/>
    <lineage>
        <taxon>Bacteria</taxon>
        <taxon>Candidatus Coatesiibacteriota</taxon>
    </lineage>
</organism>
<gene>
    <name evidence="5" type="ORF">A2Y64_07305</name>
</gene>
<dbReference type="PROSITE" id="PS51379">
    <property type="entry name" value="4FE4S_FER_2"/>
    <property type="match status" value="1"/>
</dbReference>
<keyword evidence="2" id="KW-0408">Iron</keyword>
<dbReference type="Gene3D" id="1.10.1060.10">
    <property type="entry name" value="Alpha-helical ferredoxin"/>
    <property type="match status" value="1"/>
</dbReference>
<evidence type="ECO:0000256" key="3">
    <source>
        <dbReference type="ARBA" id="ARBA00023014"/>
    </source>
</evidence>
<evidence type="ECO:0000259" key="4">
    <source>
        <dbReference type="PROSITE" id="PS51379"/>
    </source>
</evidence>
<protein>
    <recommendedName>
        <fullName evidence="4">4Fe-4S ferredoxin-type domain-containing protein</fullName>
    </recommendedName>
</protein>
<name>A0A1F5F2Q0_9BACT</name>
<accession>A0A1F5F2Q0</accession>
<evidence type="ECO:0000256" key="1">
    <source>
        <dbReference type="ARBA" id="ARBA00022723"/>
    </source>
</evidence>
<evidence type="ECO:0000313" key="5">
    <source>
        <dbReference type="EMBL" id="OGD73903.1"/>
    </source>
</evidence>
<dbReference type="EMBL" id="MFAF01000111">
    <property type="protein sequence ID" value="OGD73903.1"/>
    <property type="molecule type" value="Genomic_DNA"/>
</dbReference>
<dbReference type="InterPro" id="IPR051460">
    <property type="entry name" value="HdrC_iron-sulfur_subunit"/>
</dbReference>
<dbReference type="InterPro" id="IPR017896">
    <property type="entry name" value="4Fe4S_Fe-S-bd"/>
</dbReference>
<feature type="domain" description="4Fe-4S ferredoxin-type" evidence="4">
    <location>
        <begin position="23"/>
        <end position="54"/>
    </location>
</feature>
<dbReference type="PANTHER" id="PTHR43255:SF2">
    <property type="entry name" value="HETERODISULFIDE REDUCTASE RELATED PROTEIN"/>
    <property type="match status" value="1"/>
</dbReference>
<evidence type="ECO:0000256" key="2">
    <source>
        <dbReference type="ARBA" id="ARBA00023004"/>
    </source>
</evidence>
<dbReference type="Pfam" id="PF13183">
    <property type="entry name" value="Fer4_8"/>
    <property type="match status" value="1"/>
</dbReference>
<dbReference type="InterPro" id="IPR009051">
    <property type="entry name" value="Helical_ferredxn"/>
</dbReference>
<dbReference type="SUPFAM" id="SSF46548">
    <property type="entry name" value="alpha-helical ferredoxin"/>
    <property type="match status" value="1"/>
</dbReference>
<dbReference type="GO" id="GO:0005886">
    <property type="term" value="C:plasma membrane"/>
    <property type="evidence" value="ECO:0007669"/>
    <property type="project" value="TreeGrafter"/>
</dbReference>
<dbReference type="InterPro" id="IPR017900">
    <property type="entry name" value="4Fe4S_Fe_S_CS"/>
</dbReference>
<evidence type="ECO:0000313" key="6">
    <source>
        <dbReference type="Proteomes" id="UP000177187"/>
    </source>
</evidence>
<proteinExistence type="predicted"/>